<dbReference type="GO" id="GO:0046983">
    <property type="term" value="F:protein dimerization activity"/>
    <property type="evidence" value="ECO:0007669"/>
    <property type="project" value="InterPro"/>
</dbReference>
<protein>
    <recommendedName>
        <fullName evidence="2">BHLH domain-containing protein</fullName>
    </recommendedName>
</protein>
<evidence type="ECO:0000313" key="3">
    <source>
        <dbReference type="EMBL" id="CAD0099036.1"/>
    </source>
</evidence>
<accession>A0A9N8K895</accession>
<dbReference type="InterPro" id="IPR036638">
    <property type="entry name" value="HLH_DNA-bd_sf"/>
</dbReference>
<reference evidence="3" key="1">
    <citation type="submission" date="2020-06" db="EMBL/GenBank/DDBJ databases">
        <authorList>
            <person name="Onetto C."/>
        </authorList>
    </citation>
    <scope>NUCLEOTIDE SEQUENCE</scope>
</reference>
<evidence type="ECO:0000313" key="4">
    <source>
        <dbReference type="Proteomes" id="UP000714618"/>
    </source>
</evidence>
<dbReference type="EMBL" id="CAIJEO010000009">
    <property type="protein sequence ID" value="CAD0099036.1"/>
    <property type="molecule type" value="Genomic_DNA"/>
</dbReference>
<name>A0A9N8K895_9PEZI</name>
<dbReference type="Pfam" id="PF00010">
    <property type="entry name" value="HLH"/>
    <property type="match status" value="1"/>
</dbReference>
<sequence length="291" mass="32721">MNFKQMNSWLPQSCKTGSGSWPRPPQDSGYASGPNDPFEVAFQSHFPVDTRSYAPDHYSTLEQQIRPAYTHVTSQAELARPQLRHQQSMPVLPYTYQHYETYESLDARLSKLSVDAGINTLTGYCDIDSMLTAAHDSTCTTQSERFQSFASQHTSPTRVPQPVAPGPLTPPPLIREPAFPELEISPVLATEPFESPRKTSRGRRRGRSTHTDIERRYRHNLMAQFRKLTSAIPYIPTQQPSRAGRNPKPSKAEVLLAACDHIRQLENEVAQLRIVIGCDLSPRRKAAISPN</sequence>
<dbReference type="Gene3D" id="4.10.280.10">
    <property type="entry name" value="Helix-loop-helix DNA-binding domain"/>
    <property type="match status" value="1"/>
</dbReference>
<feature type="compositionally biased region" description="Polar residues" evidence="1">
    <location>
        <begin position="1"/>
        <end position="19"/>
    </location>
</feature>
<gene>
    <name evidence="3" type="ORF">AWRI4233_LOCUS7860</name>
</gene>
<dbReference type="SUPFAM" id="SSF47459">
    <property type="entry name" value="HLH, helix-loop-helix DNA-binding domain"/>
    <property type="match status" value="1"/>
</dbReference>
<dbReference type="Proteomes" id="UP000714618">
    <property type="component" value="Unassembled WGS sequence"/>
</dbReference>
<dbReference type="InterPro" id="IPR011598">
    <property type="entry name" value="bHLH_dom"/>
</dbReference>
<evidence type="ECO:0000256" key="1">
    <source>
        <dbReference type="SAM" id="MobiDB-lite"/>
    </source>
</evidence>
<organism evidence="3 4">
    <name type="scientific">Aureobasidium mustum</name>
    <dbReference type="NCBI Taxonomy" id="2773714"/>
    <lineage>
        <taxon>Eukaryota</taxon>
        <taxon>Fungi</taxon>
        <taxon>Dikarya</taxon>
        <taxon>Ascomycota</taxon>
        <taxon>Pezizomycotina</taxon>
        <taxon>Dothideomycetes</taxon>
        <taxon>Dothideomycetidae</taxon>
        <taxon>Dothideales</taxon>
        <taxon>Saccotheciaceae</taxon>
        <taxon>Aureobasidium</taxon>
    </lineage>
</organism>
<dbReference type="PROSITE" id="PS50888">
    <property type="entry name" value="BHLH"/>
    <property type="match status" value="1"/>
</dbReference>
<comment type="caution">
    <text evidence="3">The sequence shown here is derived from an EMBL/GenBank/DDBJ whole genome shotgun (WGS) entry which is preliminary data.</text>
</comment>
<feature type="domain" description="BHLH" evidence="2">
    <location>
        <begin position="205"/>
        <end position="265"/>
    </location>
</feature>
<keyword evidence="4" id="KW-1185">Reference proteome</keyword>
<dbReference type="AlphaFoldDB" id="A0A9N8K895"/>
<feature type="compositionally biased region" description="Basic residues" evidence="1">
    <location>
        <begin position="198"/>
        <end position="208"/>
    </location>
</feature>
<evidence type="ECO:0000259" key="2">
    <source>
        <dbReference type="PROSITE" id="PS50888"/>
    </source>
</evidence>
<dbReference type="SMART" id="SM00353">
    <property type="entry name" value="HLH"/>
    <property type="match status" value="1"/>
</dbReference>
<feature type="region of interest" description="Disordered" evidence="1">
    <location>
        <begin position="1"/>
        <end position="36"/>
    </location>
</feature>
<dbReference type="OrthoDB" id="2133190at2759"/>
<proteinExistence type="predicted"/>
<feature type="region of interest" description="Disordered" evidence="1">
    <location>
        <begin position="188"/>
        <end position="213"/>
    </location>
</feature>